<dbReference type="EMBL" id="WJXZ01000009">
    <property type="protein sequence ID" value="MRS62917.1"/>
    <property type="molecule type" value="Genomic_DNA"/>
</dbReference>
<evidence type="ECO:0000313" key="3">
    <source>
        <dbReference type="Proteomes" id="UP000441754"/>
    </source>
</evidence>
<accession>A0A7K0EM52</accession>
<reference evidence="2 3" key="1">
    <citation type="journal article" date="2018" name="Antonie Van Leeuwenhoek">
        <title>Larkinella terrae sp. nov., isolated from soil on Jeju Island, South Korea.</title>
        <authorList>
            <person name="Ten L.N."/>
            <person name="Jeon J."/>
            <person name="Park S.J."/>
            <person name="Park S."/>
            <person name="Lee S.Y."/>
            <person name="Kim M.K."/>
            <person name="Jung H.Y."/>
        </authorList>
    </citation>
    <scope>NUCLEOTIDE SEQUENCE [LARGE SCALE GENOMIC DNA]</scope>
    <source>
        <strain evidence="2 3">KCTC 52001</strain>
    </source>
</reference>
<dbReference type="AlphaFoldDB" id="A0A7K0EM52"/>
<proteinExistence type="predicted"/>
<gene>
    <name evidence="2" type="ORF">GJJ30_16580</name>
</gene>
<dbReference type="OrthoDB" id="9800643at2"/>
<organism evidence="2 3">
    <name type="scientific">Larkinella terrae</name>
    <dbReference type="NCBI Taxonomy" id="2025311"/>
    <lineage>
        <taxon>Bacteria</taxon>
        <taxon>Pseudomonadati</taxon>
        <taxon>Bacteroidota</taxon>
        <taxon>Cytophagia</taxon>
        <taxon>Cytophagales</taxon>
        <taxon>Spirosomataceae</taxon>
        <taxon>Larkinella</taxon>
    </lineage>
</organism>
<name>A0A7K0EM52_9BACT</name>
<evidence type="ECO:0000256" key="1">
    <source>
        <dbReference type="SAM" id="MobiDB-lite"/>
    </source>
</evidence>
<feature type="region of interest" description="Disordered" evidence="1">
    <location>
        <begin position="68"/>
        <end position="100"/>
    </location>
</feature>
<comment type="caution">
    <text evidence="2">The sequence shown here is derived from an EMBL/GenBank/DDBJ whole genome shotgun (WGS) entry which is preliminary data.</text>
</comment>
<evidence type="ECO:0000313" key="2">
    <source>
        <dbReference type="EMBL" id="MRS62917.1"/>
    </source>
</evidence>
<protein>
    <submittedName>
        <fullName evidence="2">Uncharacterized protein</fullName>
    </submittedName>
</protein>
<dbReference type="RefSeq" id="WP_154176280.1">
    <property type="nucleotide sequence ID" value="NZ_WJXZ01000009.1"/>
</dbReference>
<feature type="compositionally biased region" description="Basic and acidic residues" evidence="1">
    <location>
        <begin position="84"/>
        <end position="98"/>
    </location>
</feature>
<sequence>MRMRSLFLPPNRFLPNLRMALPLLGNLILFLAGNRLNYPVIWLEGLIRQPVANRFLCDVYLSNPFYIRSDSPANSSLKPPRLNRRGEVENRSSEKEQRSSSIYRILKIA</sequence>
<keyword evidence="3" id="KW-1185">Reference proteome</keyword>
<dbReference type="Proteomes" id="UP000441754">
    <property type="component" value="Unassembled WGS sequence"/>
</dbReference>